<gene>
    <name evidence="2" type="ORF">CBW52_03450</name>
</gene>
<evidence type="ECO:0000313" key="2">
    <source>
        <dbReference type="EMBL" id="OVZ82918.1"/>
    </source>
</evidence>
<dbReference type="EMBL" id="NHOG01000004">
    <property type="protein sequence ID" value="OVZ82918.1"/>
    <property type="molecule type" value="Genomic_DNA"/>
</dbReference>
<organism evidence="2 3">
    <name type="scientific">Yersinia kristensenii</name>
    <dbReference type="NCBI Taxonomy" id="28152"/>
    <lineage>
        <taxon>Bacteria</taxon>
        <taxon>Pseudomonadati</taxon>
        <taxon>Pseudomonadota</taxon>
        <taxon>Gammaproteobacteria</taxon>
        <taxon>Enterobacterales</taxon>
        <taxon>Yersiniaceae</taxon>
        <taxon>Yersinia</taxon>
    </lineage>
</organism>
<evidence type="ECO:0000313" key="3">
    <source>
        <dbReference type="Proteomes" id="UP000195840"/>
    </source>
</evidence>
<reference evidence="2 3" key="1">
    <citation type="submission" date="2017-05" db="EMBL/GenBank/DDBJ databases">
        <title>Whole genome sequencing of Yersinia kristensenii.</title>
        <authorList>
            <person name="Campioni F."/>
        </authorList>
    </citation>
    <scope>NUCLEOTIDE SEQUENCE [LARGE SCALE GENOMIC DNA]</scope>
    <source>
        <strain evidence="2 3">CFSAN060538</strain>
    </source>
</reference>
<keyword evidence="3" id="KW-1185">Reference proteome</keyword>
<comment type="caution">
    <text evidence="2">The sequence shown here is derived from an EMBL/GenBank/DDBJ whole genome shotgun (WGS) entry which is preliminary data.</text>
</comment>
<proteinExistence type="predicted"/>
<keyword evidence="1" id="KW-0472">Membrane</keyword>
<feature type="transmembrane region" description="Helical" evidence="1">
    <location>
        <begin position="49"/>
        <end position="73"/>
    </location>
</feature>
<name>A0AB73PRD7_YERKR</name>
<keyword evidence="1" id="KW-1133">Transmembrane helix</keyword>
<protein>
    <submittedName>
        <fullName evidence="2">Uncharacterized protein</fullName>
    </submittedName>
</protein>
<evidence type="ECO:0000256" key="1">
    <source>
        <dbReference type="SAM" id="Phobius"/>
    </source>
</evidence>
<sequence>MGEVRLNQLLYRWVKIDPRRQQLELKLGAVIFPRIILLRQPGSRWKERLHIMILTVIIKSLLFHIWPSILVILTRKNFGSHLGHVTPFLQTWNQFIFQLIA</sequence>
<accession>A0AB73PRD7</accession>
<dbReference type="AlphaFoldDB" id="A0AB73PRD7"/>
<keyword evidence="1" id="KW-0812">Transmembrane</keyword>
<dbReference type="Proteomes" id="UP000195840">
    <property type="component" value="Unassembled WGS sequence"/>
</dbReference>